<evidence type="ECO:0000313" key="1">
    <source>
        <dbReference type="EMBL" id="CCJ31359.1"/>
    </source>
</evidence>
<proteinExistence type="predicted"/>
<accession>L0PH12</accession>
<reference evidence="1 2" key="1">
    <citation type="journal article" date="2012" name="MBio">
        <title>De novo assembly of the Pneumocystis jirovecii genome from a single bronchoalveolar lavage fluid specimen from a patient.</title>
        <authorList>
            <person name="Cisse O.H."/>
            <person name="Pagni M."/>
            <person name="Hauser P.M."/>
        </authorList>
    </citation>
    <scope>NUCLEOTIDE SEQUENCE [LARGE SCALE GENOMIC DNA]</scope>
    <source>
        <strain evidence="1 2">SE8</strain>
    </source>
</reference>
<name>L0PH12_PNEJI</name>
<comment type="caution">
    <text evidence="1">The sequence shown here is derived from an EMBL/GenBank/DDBJ whole genome shotgun (WGS) entry which is preliminary data.</text>
</comment>
<dbReference type="AlphaFoldDB" id="L0PH12"/>
<dbReference type="InParanoid" id="L0PH12"/>
<dbReference type="EMBL" id="CAKM01000284">
    <property type="protein sequence ID" value="CCJ31359.1"/>
    <property type="molecule type" value="Genomic_DNA"/>
</dbReference>
<dbReference type="Proteomes" id="UP000010422">
    <property type="component" value="Unassembled WGS sequence"/>
</dbReference>
<organism evidence="2">
    <name type="scientific">Pneumocystis jirovecii</name>
    <name type="common">Human pneumocystis pneumonia agent</name>
    <dbReference type="NCBI Taxonomy" id="42068"/>
    <lineage>
        <taxon>Eukaryota</taxon>
        <taxon>Fungi</taxon>
        <taxon>Dikarya</taxon>
        <taxon>Ascomycota</taxon>
        <taxon>Taphrinomycotina</taxon>
        <taxon>Pneumocystomycetes</taxon>
        <taxon>Pneumocystaceae</taxon>
        <taxon>Pneumocystis</taxon>
    </lineage>
</organism>
<evidence type="ECO:0000313" key="2">
    <source>
        <dbReference type="Proteomes" id="UP000010422"/>
    </source>
</evidence>
<protein>
    <submittedName>
        <fullName evidence="1">Uncharacterized protein</fullName>
    </submittedName>
</protein>
<gene>
    <name evidence="1" type="ORF">PNEJI1_000287</name>
</gene>
<dbReference type="STRING" id="1209962.L0PH12"/>
<dbReference type="VEuPathDB" id="FungiDB:PNEJI1_000287"/>
<sequence length="94" mass="11208">MFLTKSLNYISILEKDVQKHNAYRPQILQAFSPRHPNLAKALLNWERKSQYLLREIVKYKTYLECLSRALTLRNERLFKNDTTYNNSSSNKQSI</sequence>